<keyword evidence="7" id="KW-0496">Mitochondrion</keyword>
<protein>
    <recommendedName>
        <fullName evidence="12">Exonuclease 1</fullName>
    </recommendedName>
</protein>
<proteinExistence type="predicted"/>
<evidence type="ECO:0008006" key="12">
    <source>
        <dbReference type="Google" id="ProtNLM"/>
    </source>
</evidence>
<dbReference type="GO" id="GO:0046872">
    <property type="term" value="F:metal ion binding"/>
    <property type="evidence" value="ECO:0007669"/>
    <property type="project" value="UniProtKB-KW"/>
</dbReference>
<reference evidence="11" key="1">
    <citation type="submission" date="2014-11" db="EMBL/GenBank/DDBJ databases">
        <authorList>
            <person name="Otto D Thomas"/>
            <person name="Naeem Raeece"/>
        </authorList>
    </citation>
    <scope>NUCLEOTIDE SEQUENCE</scope>
</reference>
<dbReference type="PRINTS" id="PR00853">
    <property type="entry name" value="XPGRADSUPER"/>
</dbReference>
<dbReference type="InterPro" id="IPR006084">
    <property type="entry name" value="XPG/Rad2"/>
</dbReference>
<feature type="region of interest" description="Disordered" evidence="8">
    <location>
        <begin position="338"/>
        <end position="386"/>
    </location>
</feature>
<accession>A0A0G4GUD3</accession>
<evidence type="ECO:0000256" key="8">
    <source>
        <dbReference type="SAM" id="MobiDB-lite"/>
    </source>
</evidence>
<feature type="compositionally biased region" description="Low complexity" evidence="8">
    <location>
        <begin position="687"/>
        <end position="697"/>
    </location>
</feature>
<feature type="region of interest" description="Disordered" evidence="8">
    <location>
        <begin position="226"/>
        <end position="300"/>
    </location>
</feature>
<dbReference type="Gene3D" id="1.10.150.20">
    <property type="entry name" value="5' to 3' exonuclease, C-terminal subdomain"/>
    <property type="match status" value="1"/>
</dbReference>
<feature type="region of interest" description="Disordered" evidence="8">
    <location>
        <begin position="598"/>
        <end position="714"/>
    </location>
</feature>
<feature type="compositionally biased region" description="Basic and acidic residues" evidence="8">
    <location>
        <begin position="260"/>
        <end position="277"/>
    </location>
</feature>
<feature type="region of interest" description="Disordered" evidence="8">
    <location>
        <begin position="74"/>
        <end position="103"/>
    </location>
</feature>
<feature type="compositionally biased region" description="Basic and acidic residues" evidence="8">
    <location>
        <begin position="365"/>
        <end position="377"/>
    </location>
</feature>
<keyword evidence="2" id="KW-0597">Phosphoprotein</keyword>
<evidence type="ECO:0000259" key="9">
    <source>
        <dbReference type="SMART" id="SM00484"/>
    </source>
</evidence>
<feature type="domain" description="XPG-I" evidence="9">
    <location>
        <begin position="123"/>
        <end position="194"/>
    </location>
</feature>
<sequence>MTIKGFRQLLDGEGVVTRREQKDYRGSRLAVDMSVLLHQVATAPNHPLAVLTYKIVNILEQGIRPLFVFDGRPPPEKIRTSNGAPHNPVTHPSSQPSGVDTVSSSTMSVERGPLFHRLCRILELFEVPYIQAEGEADPLCVALTKQGICEAVVSTDYDVLVFGAERLIVGLFDFQKILQAKRRSRSYVPSATPSRPSISAVSPKAPVGQGSRGGVAGISVASASAAPSVKKLRRQHSPPAGGSGNRGKGVCVQHTPQNRGRSDEAQGKVTKKGEKLTEPFGGSLHCSFSSDEGEEEGDKKKEVAFISVDHLVSEEEGEGDRPVSSSSSCSVDILRDAGGAKEKGRSSVHPQTEVVVSDDSEDEEAKGRGGRVAERGRTMGGVDGGPVEVAEEAGEPPSPLAHRMTGSGGGANALEARGDPSPSPHTLGLHIREIRLPALLHSLSLSSPQLIDLALLSGCDYFEGLPNVGPLKALKILRAHGSIENYLASEGQKPTSRTPSAPAPACPLDDTARLSRLRSLFTNLPRAQTVKQRINGIPPAPPGSHPALFWPNPLSHFDDVSQQTLFEILCVEETALSAPRFQSLATRLKNFQKKLLGGEEEGKGDSGKTKGGKRKKGDSKGGLEKGQSSILSFFTPSCASPQGSPPGAPRIPRSPDSVFGSPPRPIPSALQFSNPPPVFIGRPNPWGVRPSSAVSAASGGGPRSQNCAGSEKDDKEMMIVIDD</sequence>
<dbReference type="VEuPathDB" id="CryptoDB:Cvel_23420"/>
<feature type="compositionally biased region" description="Polar residues" evidence="8">
    <location>
        <begin position="626"/>
        <end position="642"/>
    </location>
</feature>
<dbReference type="Pfam" id="PF00867">
    <property type="entry name" value="XPG_I"/>
    <property type="match status" value="1"/>
</dbReference>
<dbReference type="SUPFAM" id="SSF88723">
    <property type="entry name" value="PIN domain-like"/>
    <property type="match status" value="1"/>
</dbReference>
<dbReference type="InterPro" id="IPR036279">
    <property type="entry name" value="5-3_exonuclease_C_sf"/>
</dbReference>
<feature type="region of interest" description="Disordered" evidence="8">
    <location>
        <begin position="183"/>
        <end position="213"/>
    </location>
</feature>
<dbReference type="PANTHER" id="PTHR11081:SF59">
    <property type="entry name" value="FI23547P1"/>
    <property type="match status" value="1"/>
</dbReference>
<evidence type="ECO:0000256" key="4">
    <source>
        <dbReference type="ARBA" id="ARBA00022723"/>
    </source>
</evidence>
<dbReference type="Pfam" id="PF00752">
    <property type="entry name" value="XPG_N"/>
    <property type="match status" value="1"/>
</dbReference>
<keyword evidence="3" id="KW-0540">Nuclease</keyword>
<dbReference type="SMART" id="SM00484">
    <property type="entry name" value="XPGI"/>
    <property type="match status" value="1"/>
</dbReference>
<keyword evidence="5" id="KW-0378">Hydrolase</keyword>
<evidence type="ECO:0000256" key="3">
    <source>
        <dbReference type="ARBA" id="ARBA00022722"/>
    </source>
</evidence>
<evidence type="ECO:0000256" key="5">
    <source>
        <dbReference type="ARBA" id="ARBA00022801"/>
    </source>
</evidence>
<dbReference type="SMART" id="SM00485">
    <property type="entry name" value="XPGN"/>
    <property type="match status" value="1"/>
</dbReference>
<dbReference type="GO" id="GO:0003677">
    <property type="term" value="F:DNA binding"/>
    <property type="evidence" value="ECO:0007669"/>
    <property type="project" value="InterPro"/>
</dbReference>
<dbReference type="InterPro" id="IPR029060">
    <property type="entry name" value="PIN-like_dom_sf"/>
</dbReference>
<evidence type="ECO:0000256" key="6">
    <source>
        <dbReference type="ARBA" id="ARBA00022842"/>
    </source>
</evidence>
<feature type="compositionally biased region" description="Polar residues" evidence="8">
    <location>
        <begin position="187"/>
        <end position="200"/>
    </location>
</feature>
<dbReference type="AlphaFoldDB" id="A0A0G4GUD3"/>
<dbReference type="InterPro" id="IPR006086">
    <property type="entry name" value="XPG-I_dom"/>
</dbReference>
<evidence type="ECO:0000259" key="10">
    <source>
        <dbReference type="SMART" id="SM00485"/>
    </source>
</evidence>
<dbReference type="EMBL" id="CDMZ01001561">
    <property type="protein sequence ID" value="CEM34445.1"/>
    <property type="molecule type" value="Genomic_DNA"/>
</dbReference>
<evidence type="ECO:0000256" key="7">
    <source>
        <dbReference type="ARBA" id="ARBA00023128"/>
    </source>
</evidence>
<keyword evidence="4" id="KW-0479">Metal-binding</keyword>
<evidence type="ECO:0000256" key="2">
    <source>
        <dbReference type="ARBA" id="ARBA00022553"/>
    </source>
</evidence>
<evidence type="ECO:0000313" key="11">
    <source>
        <dbReference type="EMBL" id="CEM34445.1"/>
    </source>
</evidence>
<evidence type="ECO:0000256" key="1">
    <source>
        <dbReference type="ARBA" id="ARBA00001946"/>
    </source>
</evidence>
<comment type="cofactor">
    <cofactor evidence="1">
        <name>Mg(2+)</name>
        <dbReference type="ChEBI" id="CHEBI:18420"/>
    </cofactor>
</comment>
<feature type="compositionally biased region" description="Polar residues" evidence="8">
    <location>
        <begin position="80"/>
        <end position="103"/>
    </location>
</feature>
<gene>
    <name evidence="11" type="ORF">Cvel_23420</name>
</gene>
<organism evidence="11">
    <name type="scientific">Chromera velia CCMP2878</name>
    <dbReference type="NCBI Taxonomy" id="1169474"/>
    <lineage>
        <taxon>Eukaryota</taxon>
        <taxon>Sar</taxon>
        <taxon>Alveolata</taxon>
        <taxon>Colpodellida</taxon>
        <taxon>Chromeraceae</taxon>
        <taxon>Chromera</taxon>
    </lineage>
</organism>
<feature type="domain" description="XPG N-terminal" evidence="10">
    <location>
        <begin position="1"/>
        <end position="84"/>
    </location>
</feature>
<keyword evidence="6" id="KW-0460">Magnesium</keyword>
<name>A0A0G4GUD3_9ALVE</name>
<dbReference type="PANTHER" id="PTHR11081">
    <property type="entry name" value="FLAP ENDONUCLEASE FAMILY MEMBER"/>
    <property type="match status" value="1"/>
</dbReference>
<dbReference type="SUPFAM" id="SSF47807">
    <property type="entry name" value="5' to 3' exonuclease, C-terminal subdomain"/>
    <property type="match status" value="1"/>
</dbReference>
<dbReference type="SMART" id="SM00279">
    <property type="entry name" value="HhH2"/>
    <property type="match status" value="1"/>
</dbReference>
<dbReference type="GO" id="GO:0017108">
    <property type="term" value="F:5'-flap endonuclease activity"/>
    <property type="evidence" value="ECO:0007669"/>
    <property type="project" value="TreeGrafter"/>
</dbReference>
<dbReference type="Gene3D" id="3.40.50.1010">
    <property type="entry name" value="5'-nuclease"/>
    <property type="match status" value="1"/>
</dbReference>
<dbReference type="InterPro" id="IPR008918">
    <property type="entry name" value="HhH2"/>
</dbReference>
<feature type="compositionally biased region" description="Basic and acidic residues" evidence="8">
    <location>
        <begin position="598"/>
        <end position="608"/>
    </location>
</feature>
<dbReference type="InterPro" id="IPR006085">
    <property type="entry name" value="XPG_DNA_repair_N"/>
</dbReference>
<dbReference type="CDD" id="cd09897">
    <property type="entry name" value="H3TH_FEN1-XPG-like"/>
    <property type="match status" value="1"/>
</dbReference>